<dbReference type="KEGG" id="tbi:Tbis_2711"/>
<keyword evidence="5" id="KW-1185">Reference proteome</keyword>
<dbReference type="OrthoDB" id="2111978at2"/>
<dbReference type="InterPro" id="IPR017080">
    <property type="entry name" value="UCP036990_CBS_BON"/>
</dbReference>
<evidence type="ECO:0000256" key="1">
    <source>
        <dbReference type="ARBA" id="ARBA00023122"/>
    </source>
</evidence>
<dbReference type="Proteomes" id="UP000006640">
    <property type="component" value="Chromosome"/>
</dbReference>
<evidence type="ECO:0000256" key="2">
    <source>
        <dbReference type="PROSITE-ProRule" id="PRU00703"/>
    </source>
</evidence>
<dbReference type="Pfam" id="PF00571">
    <property type="entry name" value="CBS"/>
    <property type="match status" value="2"/>
</dbReference>
<proteinExistence type="predicted"/>
<dbReference type="EMBL" id="CP001874">
    <property type="protein sequence ID" value="ADG89411.1"/>
    <property type="molecule type" value="Genomic_DNA"/>
</dbReference>
<dbReference type="PANTHER" id="PTHR43080:SF29">
    <property type="entry name" value="OS02G0818000 PROTEIN"/>
    <property type="match status" value="1"/>
</dbReference>
<dbReference type="STRING" id="469371.Tbis_2711"/>
<dbReference type="InterPro" id="IPR051257">
    <property type="entry name" value="Diverse_CBS-Domain"/>
</dbReference>
<feature type="domain" description="CBS" evidence="3">
    <location>
        <begin position="90"/>
        <end position="147"/>
    </location>
</feature>
<reference evidence="4 5" key="1">
    <citation type="submission" date="2010-01" db="EMBL/GenBank/DDBJ databases">
        <title>The complete genome of Thermobispora bispora DSM 43833.</title>
        <authorList>
            <consortium name="US DOE Joint Genome Institute (JGI-PGF)"/>
            <person name="Lucas S."/>
            <person name="Copeland A."/>
            <person name="Lapidus A."/>
            <person name="Glavina del Rio T."/>
            <person name="Dalin E."/>
            <person name="Tice H."/>
            <person name="Bruce D."/>
            <person name="Goodwin L."/>
            <person name="Pitluck S."/>
            <person name="Kyrpides N."/>
            <person name="Mavromatis K."/>
            <person name="Ivanova N."/>
            <person name="Mikhailova N."/>
            <person name="Chertkov O."/>
            <person name="Brettin T."/>
            <person name="Detter J.C."/>
            <person name="Han C."/>
            <person name="Larimer F."/>
            <person name="Land M."/>
            <person name="Hauser L."/>
            <person name="Markowitz V."/>
            <person name="Cheng J.-F."/>
            <person name="Hugenholtz P."/>
            <person name="Woyke T."/>
            <person name="Wu D."/>
            <person name="Jando M."/>
            <person name="Schneider S."/>
            <person name="Klenk H.-P."/>
            <person name="Eisen J.A."/>
        </authorList>
    </citation>
    <scope>NUCLEOTIDE SEQUENCE [LARGE SCALE GENOMIC DNA]</scope>
    <source>
        <strain evidence="5">ATCC 19993 / DSM 43833 / CBS 139.67 / JCM 10125 / KCTC 9307 / NBRC 14880 / R51</strain>
    </source>
</reference>
<evidence type="ECO:0000313" key="5">
    <source>
        <dbReference type="Proteomes" id="UP000006640"/>
    </source>
</evidence>
<dbReference type="PROSITE" id="PS51371">
    <property type="entry name" value="CBS"/>
    <property type="match status" value="2"/>
</dbReference>
<dbReference type="HOGENOM" id="CLU_040681_1_1_11"/>
<organism evidence="4 5">
    <name type="scientific">Thermobispora bispora (strain ATCC 19993 / DSM 43833 / CBS 139.67 / JCM 10125 / KCTC 9307 / NBRC 14880 / R51)</name>
    <dbReference type="NCBI Taxonomy" id="469371"/>
    <lineage>
        <taxon>Bacteria</taxon>
        <taxon>Bacillati</taxon>
        <taxon>Actinomycetota</taxon>
        <taxon>Actinomycetes</taxon>
        <taxon>Streptosporangiales</taxon>
        <taxon>Streptosporangiaceae</taxon>
        <taxon>Thermobispora</taxon>
    </lineage>
</organism>
<name>D6Y5Z5_THEBD</name>
<dbReference type="SUPFAM" id="SSF54631">
    <property type="entry name" value="CBS-domain pair"/>
    <property type="match status" value="1"/>
</dbReference>
<feature type="domain" description="CBS" evidence="3">
    <location>
        <begin position="9"/>
        <end position="66"/>
    </location>
</feature>
<gene>
    <name evidence="4" type="ordered locus">Tbis_2711</name>
</gene>
<dbReference type="Gene3D" id="3.10.580.10">
    <property type="entry name" value="CBS-domain"/>
    <property type="match status" value="1"/>
</dbReference>
<dbReference type="eggNOG" id="COG0517">
    <property type="taxonomic scope" value="Bacteria"/>
</dbReference>
<protein>
    <submittedName>
        <fullName evidence="4">CBS domain containing membrane protein</fullName>
    </submittedName>
</protein>
<sequence>MAMQVREIMNRFVVAVRPDTPLLDVVNALRRFRVDAVPVVDHEQRVTGMVCISDLLPKPGTRRINGGFFEVLGGGRLRRKANALTVEALMRTPAVTVTEDSTVQNVVALMEENHVDQLPVVQPDGRLVGIVRRIDLLSIFCRRPEDIREEVLRVAERYAGRCEVAVHDGVVSITGTVEDRSRVAELLREALAVDGVVDVACDLSFTVDAPGERPALL</sequence>
<dbReference type="PIRSF" id="PIRSF036990">
    <property type="entry name" value="UCP036990_CBS_BON"/>
    <property type="match status" value="1"/>
</dbReference>
<keyword evidence="1 2" id="KW-0129">CBS domain</keyword>
<dbReference type="SMART" id="SM00116">
    <property type="entry name" value="CBS"/>
    <property type="match status" value="2"/>
</dbReference>
<evidence type="ECO:0000259" key="3">
    <source>
        <dbReference type="PROSITE" id="PS51371"/>
    </source>
</evidence>
<dbReference type="InterPro" id="IPR046342">
    <property type="entry name" value="CBS_dom_sf"/>
</dbReference>
<dbReference type="PANTHER" id="PTHR43080">
    <property type="entry name" value="CBS DOMAIN-CONTAINING PROTEIN CBSX3, MITOCHONDRIAL"/>
    <property type="match status" value="1"/>
</dbReference>
<dbReference type="AlphaFoldDB" id="D6Y5Z5"/>
<dbReference type="RefSeq" id="WP_013132944.1">
    <property type="nucleotide sequence ID" value="NC_014165.1"/>
</dbReference>
<dbReference type="InterPro" id="IPR000644">
    <property type="entry name" value="CBS_dom"/>
</dbReference>
<accession>D6Y5Z5</accession>
<evidence type="ECO:0000313" key="4">
    <source>
        <dbReference type="EMBL" id="ADG89411.1"/>
    </source>
</evidence>